<evidence type="ECO:0000256" key="4">
    <source>
        <dbReference type="SAM" id="MobiDB-lite"/>
    </source>
</evidence>
<comment type="similarity">
    <text evidence="2">Belongs to the NET family.</text>
</comment>
<organism evidence="6 7">
    <name type="scientific">Kingdonia uniflora</name>
    <dbReference type="NCBI Taxonomy" id="39325"/>
    <lineage>
        <taxon>Eukaryota</taxon>
        <taxon>Viridiplantae</taxon>
        <taxon>Streptophyta</taxon>
        <taxon>Embryophyta</taxon>
        <taxon>Tracheophyta</taxon>
        <taxon>Spermatophyta</taxon>
        <taxon>Magnoliopsida</taxon>
        <taxon>Ranunculales</taxon>
        <taxon>Circaeasteraceae</taxon>
        <taxon>Kingdonia</taxon>
    </lineage>
</organism>
<evidence type="ECO:0000259" key="5">
    <source>
        <dbReference type="PROSITE" id="PS51774"/>
    </source>
</evidence>
<dbReference type="InterPro" id="IPR011684">
    <property type="entry name" value="NAB"/>
</dbReference>
<dbReference type="OrthoDB" id="1877257at2759"/>
<feature type="region of interest" description="Disordered" evidence="4">
    <location>
        <begin position="102"/>
        <end position="135"/>
    </location>
</feature>
<feature type="coiled-coil region" evidence="3">
    <location>
        <begin position="281"/>
        <end position="407"/>
    </location>
</feature>
<dbReference type="InterPro" id="IPR051861">
    <property type="entry name" value="NET_actin-binding_domain"/>
</dbReference>
<dbReference type="Pfam" id="PF07765">
    <property type="entry name" value="KIP1"/>
    <property type="match status" value="1"/>
</dbReference>
<dbReference type="PROSITE" id="PS51774">
    <property type="entry name" value="NAB"/>
    <property type="match status" value="1"/>
</dbReference>
<sequence length="475" mass="54171">MSNPSMKRLESRKSHSWWWDSHISPKNNKWLADNLEEMDRSVKQMLKLIEEDGDSFAKKAEMYYRKRPMLISNVEEFYRMYRALAERYDHLTVELRKNIPSDLKSQSSGISDCGSESASPMPRPKKKSSRRRSSQRAAGFDFFLGSGGGSGESSFASSDSESGSVYSGPPPNGDGLQRKIVELEVELHDVKEKLRITEEENVDILSKVGDNCNHGELLDRIAWYEEELKVANERLRLSEEEISRLKLESSEELKSEKTRVSALQEKTIIFETNAGGLDEKIDTLEKKLSVTNKKLEASEEEIARLNVKLHNNETSITARNLQVCESDIGSKKLSDMETELLNHDIKVAALQEELGVRNEKLDTKEAPVIAINTVDLQSELEAAQKYIKTLESELEIEKQQVIVLKERILRFERDISVRDHEIRELKVSISDANNTSQLQMVTSESRAVYDAKLKEQRQSFGLLWSLLQVDSEVVN</sequence>
<dbReference type="GO" id="GO:0005774">
    <property type="term" value="C:vacuolar membrane"/>
    <property type="evidence" value="ECO:0007669"/>
    <property type="project" value="TreeGrafter"/>
</dbReference>
<dbReference type="Proteomes" id="UP000541444">
    <property type="component" value="Unassembled WGS sequence"/>
</dbReference>
<dbReference type="GO" id="GO:0003779">
    <property type="term" value="F:actin binding"/>
    <property type="evidence" value="ECO:0007669"/>
    <property type="project" value="InterPro"/>
</dbReference>
<keyword evidence="7" id="KW-1185">Reference proteome</keyword>
<evidence type="ECO:0000313" key="6">
    <source>
        <dbReference type="EMBL" id="KAF6143019.1"/>
    </source>
</evidence>
<evidence type="ECO:0000256" key="3">
    <source>
        <dbReference type="SAM" id="Coils"/>
    </source>
</evidence>
<feature type="compositionally biased region" description="Basic residues" evidence="4">
    <location>
        <begin position="123"/>
        <end position="134"/>
    </location>
</feature>
<keyword evidence="1 3" id="KW-0175">Coiled coil</keyword>
<feature type="region of interest" description="Disordered" evidence="4">
    <location>
        <begin position="151"/>
        <end position="176"/>
    </location>
</feature>
<proteinExistence type="inferred from homology"/>
<feature type="compositionally biased region" description="Polar residues" evidence="4">
    <location>
        <begin position="103"/>
        <end position="116"/>
    </location>
</feature>
<reference evidence="6 7" key="1">
    <citation type="journal article" date="2020" name="IScience">
        <title>Genome Sequencing of the Endangered Kingdonia uniflora (Circaeasteraceae, Ranunculales) Reveals Potential Mechanisms of Evolutionary Specialization.</title>
        <authorList>
            <person name="Sun Y."/>
            <person name="Deng T."/>
            <person name="Zhang A."/>
            <person name="Moore M.J."/>
            <person name="Landis J.B."/>
            <person name="Lin N."/>
            <person name="Zhang H."/>
            <person name="Zhang X."/>
            <person name="Huang J."/>
            <person name="Zhang X."/>
            <person name="Sun H."/>
            <person name="Wang H."/>
        </authorList>
    </citation>
    <scope>NUCLEOTIDE SEQUENCE [LARGE SCALE GENOMIC DNA]</scope>
    <source>
        <strain evidence="6">TB1705</strain>
        <tissue evidence="6">Leaf</tissue>
    </source>
</reference>
<protein>
    <recommendedName>
        <fullName evidence="5">NAB domain-containing protein</fullName>
    </recommendedName>
</protein>
<dbReference type="SUPFAM" id="SSF57997">
    <property type="entry name" value="Tropomyosin"/>
    <property type="match status" value="1"/>
</dbReference>
<dbReference type="PANTHER" id="PTHR32258">
    <property type="entry name" value="PROTEIN NETWORKED 4A"/>
    <property type="match status" value="1"/>
</dbReference>
<dbReference type="AlphaFoldDB" id="A0A7J7LKC9"/>
<evidence type="ECO:0000256" key="2">
    <source>
        <dbReference type="ARBA" id="ARBA00038006"/>
    </source>
</evidence>
<comment type="caution">
    <text evidence="6">The sequence shown here is derived from an EMBL/GenBank/DDBJ whole genome shotgun (WGS) entry which is preliminary data.</text>
</comment>
<accession>A0A7J7LKC9</accession>
<name>A0A7J7LKC9_9MAGN</name>
<evidence type="ECO:0000256" key="1">
    <source>
        <dbReference type="ARBA" id="ARBA00023054"/>
    </source>
</evidence>
<gene>
    <name evidence="6" type="ORF">GIB67_041087</name>
</gene>
<dbReference type="PANTHER" id="PTHR32258:SF3">
    <property type="entry name" value="PROTEIN NETWORKED 4A"/>
    <property type="match status" value="1"/>
</dbReference>
<dbReference type="EMBL" id="JACGCM010002221">
    <property type="protein sequence ID" value="KAF6143019.1"/>
    <property type="molecule type" value="Genomic_DNA"/>
</dbReference>
<feature type="compositionally biased region" description="Low complexity" evidence="4">
    <location>
        <begin position="152"/>
        <end position="167"/>
    </location>
</feature>
<evidence type="ECO:0000313" key="7">
    <source>
        <dbReference type="Proteomes" id="UP000541444"/>
    </source>
</evidence>
<feature type="domain" description="NAB" evidence="5">
    <location>
        <begin position="15"/>
        <end position="95"/>
    </location>
</feature>